<proteinExistence type="predicted"/>
<dbReference type="SUPFAM" id="SSF51306">
    <property type="entry name" value="LexA/Signal peptidase"/>
    <property type="match status" value="1"/>
</dbReference>
<keyword evidence="1" id="KW-0805">Transcription regulation</keyword>
<evidence type="ECO:0000259" key="4">
    <source>
        <dbReference type="PROSITE" id="PS50943"/>
    </source>
</evidence>
<dbReference type="SMART" id="SM00530">
    <property type="entry name" value="HTH_XRE"/>
    <property type="match status" value="1"/>
</dbReference>
<sequence length="220" mass="23991">MAESITVRRLKQAMEDAGLDQPALAAAAGCTQGAISQILLGKTARSRFLPDIAQVLGVSVDWLRGSTINRTPDLPAVKDASAGDDTVEVAQLDLSFSMGPGTTIDDYIEEVPYRFDIGWLRRLTRSEPRRLRLARGVGESMSPTLLTGDQVLIDTTQRQLNKQDGIYAISLFGAAAIKRLRAIGPQRVRVISDNPAVEDQDVDAEDISIAGRVIWFSREL</sequence>
<dbReference type="RefSeq" id="WP_149523431.1">
    <property type="nucleotide sequence ID" value="NZ_VTOU01000004.1"/>
</dbReference>
<dbReference type="Pfam" id="PF13560">
    <property type="entry name" value="HTH_31"/>
    <property type="match status" value="1"/>
</dbReference>
<organism evidence="5 6">
    <name type="scientific">Sphingomonas montanisoli</name>
    <dbReference type="NCBI Taxonomy" id="2606412"/>
    <lineage>
        <taxon>Bacteria</taxon>
        <taxon>Pseudomonadati</taxon>
        <taxon>Pseudomonadota</taxon>
        <taxon>Alphaproteobacteria</taxon>
        <taxon>Sphingomonadales</taxon>
        <taxon>Sphingomonadaceae</taxon>
        <taxon>Sphingomonas</taxon>
    </lineage>
</organism>
<keyword evidence="6" id="KW-1185">Reference proteome</keyword>
<evidence type="ECO:0000313" key="6">
    <source>
        <dbReference type="Proteomes" id="UP000322077"/>
    </source>
</evidence>
<dbReference type="InterPro" id="IPR039418">
    <property type="entry name" value="LexA-like"/>
</dbReference>
<accession>A0A5D9C0T6</accession>
<dbReference type="AlphaFoldDB" id="A0A5D9C0T6"/>
<protein>
    <submittedName>
        <fullName evidence="5">Helix-turn-helix transcriptional regulator</fullName>
    </submittedName>
</protein>
<keyword evidence="3" id="KW-0804">Transcription</keyword>
<comment type="caution">
    <text evidence="5">The sequence shown here is derived from an EMBL/GenBank/DDBJ whole genome shotgun (WGS) entry which is preliminary data.</text>
</comment>
<evidence type="ECO:0000256" key="2">
    <source>
        <dbReference type="ARBA" id="ARBA00023125"/>
    </source>
</evidence>
<dbReference type="InterPro" id="IPR010982">
    <property type="entry name" value="Lambda_DNA-bd_dom_sf"/>
</dbReference>
<dbReference type="PANTHER" id="PTHR40661:SF3">
    <property type="entry name" value="FELS-1 PROPHAGE TRANSCRIPTIONAL REGULATOR"/>
    <property type="match status" value="1"/>
</dbReference>
<dbReference type="Gene3D" id="1.10.260.40">
    <property type="entry name" value="lambda repressor-like DNA-binding domains"/>
    <property type="match status" value="1"/>
</dbReference>
<dbReference type="Proteomes" id="UP000322077">
    <property type="component" value="Unassembled WGS sequence"/>
</dbReference>
<dbReference type="Pfam" id="PF00717">
    <property type="entry name" value="Peptidase_S24"/>
    <property type="match status" value="1"/>
</dbReference>
<dbReference type="InterPro" id="IPR015927">
    <property type="entry name" value="Peptidase_S24_S26A/B/C"/>
</dbReference>
<evidence type="ECO:0000256" key="1">
    <source>
        <dbReference type="ARBA" id="ARBA00023015"/>
    </source>
</evidence>
<dbReference type="InterPro" id="IPR036286">
    <property type="entry name" value="LexA/Signal_pep-like_sf"/>
</dbReference>
<dbReference type="GO" id="GO:0003677">
    <property type="term" value="F:DNA binding"/>
    <property type="evidence" value="ECO:0007669"/>
    <property type="project" value="UniProtKB-KW"/>
</dbReference>
<gene>
    <name evidence="5" type="ORF">FYJ91_16560</name>
</gene>
<dbReference type="PROSITE" id="PS50943">
    <property type="entry name" value="HTH_CROC1"/>
    <property type="match status" value="1"/>
</dbReference>
<dbReference type="EMBL" id="VTOU01000004">
    <property type="protein sequence ID" value="TZG24892.1"/>
    <property type="molecule type" value="Genomic_DNA"/>
</dbReference>
<keyword evidence="2" id="KW-0238">DNA-binding</keyword>
<dbReference type="CDD" id="cd00093">
    <property type="entry name" value="HTH_XRE"/>
    <property type="match status" value="1"/>
</dbReference>
<evidence type="ECO:0000256" key="3">
    <source>
        <dbReference type="ARBA" id="ARBA00023163"/>
    </source>
</evidence>
<dbReference type="Gene3D" id="2.10.109.10">
    <property type="entry name" value="Umud Fragment, subunit A"/>
    <property type="match status" value="1"/>
</dbReference>
<reference evidence="5 6" key="1">
    <citation type="submission" date="2019-08" db="EMBL/GenBank/DDBJ databases">
        <authorList>
            <person name="Wang G."/>
            <person name="Xu Z."/>
        </authorList>
    </citation>
    <scope>NUCLEOTIDE SEQUENCE [LARGE SCALE GENOMIC DNA]</scope>
    <source>
        <strain evidence="5 6">ZX</strain>
    </source>
</reference>
<dbReference type="CDD" id="cd06529">
    <property type="entry name" value="S24_LexA-like"/>
    <property type="match status" value="1"/>
</dbReference>
<evidence type="ECO:0000313" key="5">
    <source>
        <dbReference type="EMBL" id="TZG24892.1"/>
    </source>
</evidence>
<feature type="domain" description="HTH cro/C1-type" evidence="4">
    <location>
        <begin position="10"/>
        <end position="63"/>
    </location>
</feature>
<dbReference type="InterPro" id="IPR001387">
    <property type="entry name" value="Cro/C1-type_HTH"/>
</dbReference>
<dbReference type="SUPFAM" id="SSF47413">
    <property type="entry name" value="lambda repressor-like DNA-binding domains"/>
    <property type="match status" value="1"/>
</dbReference>
<name>A0A5D9C0T6_9SPHN</name>
<dbReference type="PANTHER" id="PTHR40661">
    <property type="match status" value="1"/>
</dbReference>